<keyword evidence="1" id="KW-1133">Transmembrane helix</keyword>
<proteinExistence type="predicted"/>
<reference evidence="4 5" key="1">
    <citation type="submission" date="2021-06" db="EMBL/GenBank/DDBJ databases">
        <title>Sphingomonas sp. XMGL2, whole genome shotgun sequencing project.</title>
        <authorList>
            <person name="Zhao G."/>
            <person name="Shen L."/>
        </authorList>
    </citation>
    <scope>NUCLEOTIDE SEQUENCE [LARGE SCALE GENOMIC DNA]</scope>
    <source>
        <strain evidence="4 5">XMGL2</strain>
    </source>
</reference>
<gene>
    <name evidence="4" type="ORF">KOF26_05155</name>
</gene>
<evidence type="ECO:0000313" key="4">
    <source>
        <dbReference type="EMBL" id="MBU3077250.1"/>
    </source>
</evidence>
<keyword evidence="1" id="KW-0812">Transmembrane</keyword>
<dbReference type="NCBIfam" id="NF035944">
    <property type="entry name" value="PEPxxWA-CTERM"/>
    <property type="match status" value="1"/>
</dbReference>
<keyword evidence="1" id="KW-0472">Membrane</keyword>
<name>A0ABS6BG28_9SPHN</name>
<feature type="transmembrane region" description="Helical" evidence="1">
    <location>
        <begin position="170"/>
        <end position="187"/>
    </location>
</feature>
<evidence type="ECO:0000256" key="2">
    <source>
        <dbReference type="SAM" id="SignalP"/>
    </source>
</evidence>
<evidence type="ECO:0000313" key="5">
    <source>
        <dbReference type="Proteomes" id="UP000776276"/>
    </source>
</evidence>
<feature type="signal peptide" evidence="2">
    <location>
        <begin position="1"/>
        <end position="24"/>
    </location>
</feature>
<dbReference type="Proteomes" id="UP000776276">
    <property type="component" value="Unassembled WGS sequence"/>
</dbReference>
<comment type="caution">
    <text evidence="4">The sequence shown here is derived from an EMBL/GenBank/DDBJ whole genome shotgun (WGS) entry which is preliminary data.</text>
</comment>
<feature type="chain" id="PRO_5047408957" evidence="2">
    <location>
        <begin position="25"/>
        <end position="196"/>
    </location>
</feature>
<accession>A0ABS6BG28</accession>
<dbReference type="EMBL" id="JAHKRT010000002">
    <property type="protein sequence ID" value="MBU3077250.1"/>
    <property type="molecule type" value="Genomic_DNA"/>
</dbReference>
<keyword evidence="5" id="KW-1185">Reference proteome</keyword>
<evidence type="ECO:0000259" key="3">
    <source>
        <dbReference type="Pfam" id="PF07589"/>
    </source>
</evidence>
<feature type="domain" description="Ice-binding protein C-terminal" evidence="3">
    <location>
        <begin position="166"/>
        <end position="191"/>
    </location>
</feature>
<sequence>MKTFAIPVLAAVAAASMLGGTASAAAPTKCDTTGVATLADLSVTGGTVVGVCGFFDKNKVGDADTIDFALDQLGLAYDGTSLSHIASNYSAAGTSFLSDLGVSALYGDIYVAFHTGAAAPWGNSTAFFHIVAGPGGVTAIVPNTNGLALSNATLFDASLTPPTRPSVPEPATWAMMLIGFGMIGFALRDRRTSLAA</sequence>
<protein>
    <submittedName>
        <fullName evidence="4">PEPxxWA-CTERM sorting domain-containing protein</fullName>
    </submittedName>
</protein>
<dbReference type="InterPro" id="IPR013424">
    <property type="entry name" value="Ice-binding_C"/>
</dbReference>
<organism evidence="4 5">
    <name type="scientific">Sphingomonas quercus</name>
    <dbReference type="NCBI Taxonomy" id="2842451"/>
    <lineage>
        <taxon>Bacteria</taxon>
        <taxon>Pseudomonadati</taxon>
        <taxon>Pseudomonadota</taxon>
        <taxon>Alphaproteobacteria</taxon>
        <taxon>Sphingomonadales</taxon>
        <taxon>Sphingomonadaceae</taxon>
        <taxon>Sphingomonas</taxon>
    </lineage>
</organism>
<dbReference type="NCBIfam" id="TIGR02595">
    <property type="entry name" value="PEP_CTERM"/>
    <property type="match status" value="1"/>
</dbReference>
<evidence type="ECO:0000256" key="1">
    <source>
        <dbReference type="SAM" id="Phobius"/>
    </source>
</evidence>
<dbReference type="Pfam" id="PF07589">
    <property type="entry name" value="PEP-CTERM"/>
    <property type="match status" value="1"/>
</dbReference>
<keyword evidence="2" id="KW-0732">Signal</keyword>